<keyword evidence="1" id="KW-0472">Membrane</keyword>
<keyword evidence="1" id="KW-0812">Transmembrane</keyword>
<evidence type="ECO:0000313" key="3">
    <source>
        <dbReference type="Proteomes" id="UP000243975"/>
    </source>
</evidence>
<name>A0A103XKR0_CYNCS</name>
<feature type="transmembrane region" description="Helical" evidence="1">
    <location>
        <begin position="468"/>
        <end position="489"/>
    </location>
</feature>
<dbReference type="Gramene" id="KVH92503">
    <property type="protein sequence ID" value="KVH92503"/>
    <property type="gene ID" value="Ccrd_005466"/>
</dbReference>
<protein>
    <submittedName>
        <fullName evidence="2">Uncharacterized protein</fullName>
    </submittedName>
</protein>
<dbReference type="STRING" id="59895.A0A103XKR0"/>
<dbReference type="Proteomes" id="UP000243975">
    <property type="component" value="Unassembled WGS sequence"/>
</dbReference>
<dbReference type="Pfam" id="PF03140">
    <property type="entry name" value="DUF247"/>
    <property type="match status" value="1"/>
</dbReference>
<organism evidence="2 3">
    <name type="scientific">Cynara cardunculus var. scolymus</name>
    <name type="common">Globe artichoke</name>
    <name type="synonym">Cynara scolymus</name>
    <dbReference type="NCBI Taxonomy" id="59895"/>
    <lineage>
        <taxon>Eukaryota</taxon>
        <taxon>Viridiplantae</taxon>
        <taxon>Streptophyta</taxon>
        <taxon>Embryophyta</taxon>
        <taxon>Tracheophyta</taxon>
        <taxon>Spermatophyta</taxon>
        <taxon>Magnoliopsida</taxon>
        <taxon>eudicotyledons</taxon>
        <taxon>Gunneridae</taxon>
        <taxon>Pentapetalae</taxon>
        <taxon>asterids</taxon>
        <taxon>campanulids</taxon>
        <taxon>Asterales</taxon>
        <taxon>Asteraceae</taxon>
        <taxon>Carduoideae</taxon>
        <taxon>Cardueae</taxon>
        <taxon>Carduinae</taxon>
        <taxon>Cynara</taxon>
    </lineage>
</organism>
<dbReference type="PANTHER" id="PTHR31170:SF25">
    <property type="entry name" value="BNAA09G04570D PROTEIN"/>
    <property type="match status" value="1"/>
</dbReference>
<dbReference type="PANTHER" id="PTHR31170">
    <property type="entry name" value="BNAC04G53230D PROTEIN"/>
    <property type="match status" value="1"/>
</dbReference>
<dbReference type="InterPro" id="IPR004158">
    <property type="entry name" value="DUF247_pln"/>
</dbReference>
<sequence length="498" mass="58051">MYDEHVDIFQVHPKRAPQENSLTLIYFLLLLLLLLLQYFSNSSEKMGHNQKEDPNPQSEWLIAIEEELTKARLDNEAFFARKPCIYKVPRYLREADWKSYTPSVVSIGPYHHQNRHLLPMDRHKWRAFHRTLDRHKHDYKVYLDSIKELEAKARGSYEGEINLDSNEFVQMMVLDGCFILELFRGIKYGFEKLGYAKGDPVFSICGSLDSIRRDMVKLENQIPMFILDKLFALQSVEGHELGTLASMAIMFFSPLIPTDEPLPESREVSQLGPYPLHCLDLFRENLVSKALILPKRTKKLWKRKSSRNVVGKPTTQVTYSVSQLRESGIRFRKRETDQFWDIKYKNSVLEIPRILIHDGTKPVFRNLVAFEECHPECSNDITAYLVFMNNLIDSAEDVGLLHYEGIIEHWLGNDDDVAALFNGLCQEIVADLNNSYLSGLTDKINKCRNDRWSTWKADFRHKYFRSPWAFISVIAAILLLLITIVQAFYDVFSYYKST</sequence>
<evidence type="ECO:0000256" key="1">
    <source>
        <dbReference type="SAM" id="Phobius"/>
    </source>
</evidence>
<feature type="transmembrane region" description="Helical" evidence="1">
    <location>
        <begin position="20"/>
        <end position="39"/>
    </location>
</feature>
<gene>
    <name evidence="2" type="ORF">Ccrd_005466</name>
</gene>
<dbReference type="AlphaFoldDB" id="A0A103XKR0"/>
<accession>A0A103XKR0</accession>
<reference evidence="2 3" key="1">
    <citation type="journal article" date="2016" name="Sci. Rep.">
        <title>The genome sequence of the outbreeding globe artichoke constructed de novo incorporating a phase-aware low-pass sequencing strategy of F1 progeny.</title>
        <authorList>
            <person name="Scaglione D."/>
            <person name="Reyes-Chin-Wo S."/>
            <person name="Acquadro A."/>
            <person name="Froenicke L."/>
            <person name="Portis E."/>
            <person name="Beitel C."/>
            <person name="Tirone M."/>
            <person name="Mauro R."/>
            <person name="Lo Monaco A."/>
            <person name="Mauromicale G."/>
            <person name="Faccioli P."/>
            <person name="Cattivelli L."/>
            <person name="Rieseberg L."/>
            <person name="Michelmore R."/>
            <person name="Lanteri S."/>
        </authorList>
    </citation>
    <scope>NUCLEOTIDE SEQUENCE [LARGE SCALE GENOMIC DNA]</scope>
    <source>
        <strain evidence="2">2C</strain>
    </source>
</reference>
<comment type="caution">
    <text evidence="2">The sequence shown here is derived from an EMBL/GenBank/DDBJ whole genome shotgun (WGS) entry which is preliminary data.</text>
</comment>
<dbReference type="EMBL" id="LEKV01004815">
    <property type="protein sequence ID" value="KVH92503.1"/>
    <property type="molecule type" value="Genomic_DNA"/>
</dbReference>
<proteinExistence type="predicted"/>
<evidence type="ECO:0000313" key="2">
    <source>
        <dbReference type="EMBL" id="KVH92503.1"/>
    </source>
</evidence>
<keyword evidence="3" id="KW-1185">Reference proteome</keyword>
<keyword evidence="1" id="KW-1133">Transmembrane helix</keyword>
<dbReference type="OMA" id="INITYIE"/>